<dbReference type="Proteomes" id="UP000786811">
    <property type="component" value="Unassembled WGS sequence"/>
</dbReference>
<evidence type="ECO:0000313" key="1">
    <source>
        <dbReference type="EMBL" id="CAG5073477.1"/>
    </source>
</evidence>
<name>A0A8J2H1E4_COTCN</name>
<sequence>MVDQILIDFEASVLEAEIKIAHWKCSQLVDTIKCIEEELLSLLPNSPDYVTNVLSLSPKFGVELDITEIPILTIFKDLEFGVSRIKVQGADAKELEVVKNNVRLRALNSIMNLYNSGGNKSKDRADFCLKKDLMNIRKFLSEHKDLLVMRPDKGDATVLMNEMEYKRAMNELVNDPALYKKVKTYPTNK</sequence>
<dbReference type="EMBL" id="CAJNRD030001114">
    <property type="protein sequence ID" value="CAG5073477.1"/>
    <property type="molecule type" value="Genomic_DNA"/>
</dbReference>
<reference evidence="1" key="1">
    <citation type="submission" date="2021-04" db="EMBL/GenBank/DDBJ databases">
        <authorList>
            <person name="Chebbi M.A.C M."/>
        </authorList>
    </citation>
    <scope>NUCLEOTIDE SEQUENCE</scope>
</reference>
<comment type="caution">
    <text evidence="1">The sequence shown here is derived from an EMBL/GenBank/DDBJ whole genome shotgun (WGS) entry which is preliminary data.</text>
</comment>
<accession>A0A8J2H1E4</accession>
<protein>
    <submittedName>
        <fullName evidence="1">Uncharacterized protein</fullName>
    </submittedName>
</protein>
<dbReference type="OrthoDB" id="7701227at2759"/>
<evidence type="ECO:0000313" key="2">
    <source>
        <dbReference type="Proteomes" id="UP000786811"/>
    </source>
</evidence>
<dbReference type="AlphaFoldDB" id="A0A8J2H1E4"/>
<proteinExistence type="predicted"/>
<keyword evidence="2" id="KW-1185">Reference proteome</keyword>
<gene>
    <name evidence="1" type="ORF">HICCMSTLAB_LOCUS420</name>
</gene>
<organism evidence="1 2">
    <name type="scientific">Cotesia congregata</name>
    <name type="common">Parasitoid wasp</name>
    <name type="synonym">Apanteles congregatus</name>
    <dbReference type="NCBI Taxonomy" id="51543"/>
    <lineage>
        <taxon>Eukaryota</taxon>
        <taxon>Metazoa</taxon>
        <taxon>Ecdysozoa</taxon>
        <taxon>Arthropoda</taxon>
        <taxon>Hexapoda</taxon>
        <taxon>Insecta</taxon>
        <taxon>Pterygota</taxon>
        <taxon>Neoptera</taxon>
        <taxon>Endopterygota</taxon>
        <taxon>Hymenoptera</taxon>
        <taxon>Apocrita</taxon>
        <taxon>Ichneumonoidea</taxon>
        <taxon>Braconidae</taxon>
        <taxon>Microgastrinae</taxon>
        <taxon>Cotesia</taxon>
    </lineage>
</organism>